<dbReference type="Proteomes" id="UP000051491">
    <property type="component" value="Unassembled WGS sequence"/>
</dbReference>
<dbReference type="Proteomes" id="UP000190935">
    <property type="component" value="Chromosome I"/>
</dbReference>
<evidence type="ECO:0000313" key="4">
    <source>
        <dbReference type="Proteomes" id="UP000190935"/>
    </source>
</evidence>
<dbReference type="CDD" id="cd07505">
    <property type="entry name" value="HAD_BPGM-like"/>
    <property type="match status" value="1"/>
</dbReference>
<keyword evidence="1" id="KW-0378">Hydrolase</keyword>
<reference evidence="4" key="3">
    <citation type="submission" date="2016-11" db="EMBL/GenBank/DDBJ databases">
        <authorList>
            <person name="Papadimitriou K."/>
        </authorList>
    </citation>
    <scope>NUCLEOTIDE SEQUENCE [LARGE SCALE GENOMIC DNA]</scope>
    <source>
        <strain evidence="4">ACA-DC 1533</strain>
    </source>
</reference>
<evidence type="ECO:0000313" key="2">
    <source>
        <dbReference type="EMBL" id="SFV40824.1"/>
    </source>
</evidence>
<dbReference type="SFLD" id="SFLDS00003">
    <property type="entry name" value="Haloacid_Dehalogenase"/>
    <property type="match status" value="1"/>
</dbReference>
<proteinExistence type="predicted"/>
<dbReference type="PANTHER" id="PTHR18901">
    <property type="entry name" value="2-DEOXYGLUCOSE-6-PHOSPHATE PHOSPHATASE 2"/>
    <property type="match status" value="1"/>
</dbReference>
<dbReference type="STRING" id="89059.LAC1533_1404"/>
<dbReference type="EMBL" id="LT630287">
    <property type="protein sequence ID" value="SFV40824.1"/>
    <property type="molecule type" value="Genomic_DNA"/>
</dbReference>
<dbReference type="InterPro" id="IPR041492">
    <property type="entry name" value="HAD_2"/>
</dbReference>
<dbReference type="KEGG" id="laca:LAC1533_1404"/>
<organism evidence="1 3">
    <name type="scientific">Ligilactobacillus acidipiscis</name>
    <dbReference type="NCBI Taxonomy" id="89059"/>
    <lineage>
        <taxon>Bacteria</taxon>
        <taxon>Bacillati</taxon>
        <taxon>Bacillota</taxon>
        <taxon>Bacilli</taxon>
        <taxon>Lactobacillales</taxon>
        <taxon>Lactobacillaceae</taxon>
        <taxon>Ligilactobacillus</taxon>
    </lineage>
</organism>
<reference evidence="2" key="2">
    <citation type="submission" date="2016-11" db="EMBL/GenBank/DDBJ databases">
        <authorList>
            <person name="Jaros S."/>
            <person name="Januszkiewicz K."/>
            <person name="Wedrychowicz H."/>
        </authorList>
    </citation>
    <scope>NUCLEOTIDE SEQUENCE [LARGE SCALE GENOMIC DNA]</scope>
    <source>
        <strain evidence="2">ACA-DC 1533</strain>
    </source>
</reference>
<dbReference type="Gene3D" id="3.40.50.1000">
    <property type="entry name" value="HAD superfamily/HAD-like"/>
    <property type="match status" value="1"/>
</dbReference>
<dbReference type="SUPFAM" id="SSF56784">
    <property type="entry name" value="HAD-like"/>
    <property type="match status" value="1"/>
</dbReference>
<dbReference type="RefSeq" id="WP_154022025.1">
    <property type="nucleotide sequence ID" value="NZ_JQBK01000037.1"/>
</dbReference>
<dbReference type="GeneID" id="95349498"/>
<dbReference type="InterPro" id="IPR036412">
    <property type="entry name" value="HAD-like_sf"/>
</dbReference>
<dbReference type="GO" id="GO:0016787">
    <property type="term" value="F:hydrolase activity"/>
    <property type="evidence" value="ECO:0007669"/>
    <property type="project" value="UniProtKB-KW"/>
</dbReference>
<dbReference type="EMBL" id="JQBK01000037">
    <property type="protein sequence ID" value="KRN83770.1"/>
    <property type="molecule type" value="Genomic_DNA"/>
</dbReference>
<dbReference type="InterPro" id="IPR023198">
    <property type="entry name" value="PGP-like_dom2"/>
</dbReference>
<evidence type="ECO:0000313" key="3">
    <source>
        <dbReference type="Proteomes" id="UP000051491"/>
    </source>
</evidence>
<dbReference type="OrthoDB" id="9797743at2"/>
<dbReference type="Pfam" id="PF13419">
    <property type="entry name" value="HAD_2"/>
    <property type="match status" value="1"/>
</dbReference>
<dbReference type="Gene3D" id="1.10.150.240">
    <property type="entry name" value="Putative phosphatase, domain 2"/>
    <property type="match status" value="1"/>
</dbReference>
<evidence type="ECO:0000313" key="1">
    <source>
        <dbReference type="EMBL" id="KRN83770.1"/>
    </source>
</evidence>
<accession>A0A0R2KAT7</accession>
<reference evidence="1 3" key="1">
    <citation type="journal article" date="2015" name="Genome Announc.">
        <title>Expanding the biotechnology potential of lactobacilli through comparative genomics of 213 strains and associated genera.</title>
        <authorList>
            <person name="Sun Z."/>
            <person name="Harris H.M."/>
            <person name="McCann A."/>
            <person name="Guo C."/>
            <person name="Argimon S."/>
            <person name="Zhang W."/>
            <person name="Yang X."/>
            <person name="Jeffery I.B."/>
            <person name="Cooney J.C."/>
            <person name="Kagawa T.F."/>
            <person name="Liu W."/>
            <person name="Song Y."/>
            <person name="Salvetti E."/>
            <person name="Wrobel A."/>
            <person name="Rasinkangas P."/>
            <person name="Parkhill J."/>
            <person name="Rea M.C."/>
            <person name="O'Sullivan O."/>
            <person name="Ritari J."/>
            <person name="Douillard F.P."/>
            <person name="Paul Ross R."/>
            <person name="Yang R."/>
            <person name="Briner A.E."/>
            <person name="Felis G.E."/>
            <person name="de Vos W.M."/>
            <person name="Barrangou R."/>
            <person name="Klaenhammer T.R."/>
            <person name="Caufield P.W."/>
            <person name="Cui Y."/>
            <person name="Zhang H."/>
            <person name="O'Toole P.W."/>
        </authorList>
    </citation>
    <scope>NUCLEOTIDE SEQUENCE [LARGE SCALE GENOMIC DNA]</scope>
    <source>
        <strain evidence="1 3">DSM 15353</strain>
    </source>
</reference>
<name>A0A0R2KAT7_9LACO</name>
<dbReference type="SFLD" id="SFLDG01129">
    <property type="entry name" value="C1.5:_HAD__Beta-PGM__Phosphata"/>
    <property type="match status" value="1"/>
</dbReference>
<gene>
    <name evidence="1" type="ORF">IV43_GL001331</name>
    <name evidence="2" type="ORF">LAC1533_1404</name>
</gene>
<dbReference type="PANTHER" id="PTHR18901:SF38">
    <property type="entry name" value="PSEUDOURIDINE-5'-PHOSPHATASE"/>
    <property type="match status" value="1"/>
</dbReference>
<dbReference type="InterPro" id="IPR023214">
    <property type="entry name" value="HAD_sf"/>
</dbReference>
<dbReference type="InterPro" id="IPR006439">
    <property type="entry name" value="HAD-SF_hydro_IA"/>
</dbReference>
<protein>
    <submittedName>
        <fullName evidence="2">DNA repair protein RadC</fullName>
    </submittedName>
    <submittedName>
        <fullName evidence="1">HAD superfamily hydrolase</fullName>
    </submittedName>
</protein>
<dbReference type="AlphaFoldDB" id="A0A0R2KAT7"/>
<sequence>MKPELVIFDMDGVVFDSEKVYYTANKMAADELGMEYSMEYYRRFIGAGNEQMVTAMTADFGDSKLIKKFMERSFNLIDPLVSAGKMELKKGFLELTSFLQKTQTPYVLASSNDRHQIDFYLQTLKMDLGFDLIISADDVKQAKPSSEIFNQAWEQAGHPAKEKTLVIEDSHNGIVAANRAGIPVAMVPDLIQPTEYDSKNTFGVFKDLQELNNILK</sequence>
<dbReference type="NCBIfam" id="TIGR01509">
    <property type="entry name" value="HAD-SF-IA-v3"/>
    <property type="match status" value="1"/>
</dbReference>
<dbReference type="PATRIC" id="fig|89059.3.peg.1430"/>